<dbReference type="InterPro" id="IPR016192">
    <property type="entry name" value="APOBEC/CMP_deaminase_Zn-bd"/>
</dbReference>
<evidence type="ECO:0000256" key="8">
    <source>
        <dbReference type="ARBA" id="ARBA00022833"/>
    </source>
</evidence>
<evidence type="ECO:0000256" key="4">
    <source>
        <dbReference type="ARBA" id="ARBA00012783"/>
    </source>
</evidence>
<keyword evidence="6 14" id="KW-0479">Metal-binding</keyword>
<dbReference type="EC" id="3.5.4.5" evidence="4 15"/>
<evidence type="ECO:0000256" key="2">
    <source>
        <dbReference type="ARBA" id="ARBA00003949"/>
    </source>
</evidence>
<dbReference type="InterPro" id="IPR016193">
    <property type="entry name" value="Cytidine_deaminase-like"/>
</dbReference>
<keyword evidence="7 15" id="KW-0378">Hydrolase</keyword>
<dbReference type="PANTHER" id="PTHR11644">
    <property type="entry name" value="CYTIDINE DEAMINASE"/>
    <property type="match status" value="1"/>
</dbReference>
<keyword evidence="8 14" id="KW-0862">Zinc</keyword>
<evidence type="ECO:0000256" key="5">
    <source>
        <dbReference type="ARBA" id="ARBA00018266"/>
    </source>
</evidence>
<comment type="cofactor">
    <cofactor evidence="1 14 15">
        <name>Zn(2+)</name>
        <dbReference type="ChEBI" id="CHEBI:29105"/>
    </cofactor>
</comment>
<comment type="similarity">
    <text evidence="3 15">Belongs to the cytidine and deoxycytidylate deaminase family.</text>
</comment>
<dbReference type="AlphaFoldDB" id="A0AAE9Z9Y0"/>
<dbReference type="PANTHER" id="PTHR11644:SF2">
    <property type="entry name" value="CYTIDINE DEAMINASE"/>
    <property type="match status" value="1"/>
</dbReference>
<evidence type="ECO:0000256" key="15">
    <source>
        <dbReference type="RuleBase" id="RU364006"/>
    </source>
</evidence>
<evidence type="ECO:0000256" key="9">
    <source>
        <dbReference type="ARBA" id="ARBA00032005"/>
    </source>
</evidence>
<dbReference type="GO" id="GO:0005829">
    <property type="term" value="C:cytosol"/>
    <property type="evidence" value="ECO:0007669"/>
    <property type="project" value="TreeGrafter"/>
</dbReference>
<evidence type="ECO:0000259" key="16">
    <source>
        <dbReference type="PROSITE" id="PS51747"/>
    </source>
</evidence>
<dbReference type="EMBL" id="CP118166">
    <property type="protein sequence ID" value="WDI30173.1"/>
    <property type="molecule type" value="Genomic_DNA"/>
</dbReference>
<dbReference type="Proteomes" id="UP001214043">
    <property type="component" value="Chromosome"/>
</dbReference>
<evidence type="ECO:0000256" key="11">
    <source>
        <dbReference type="ARBA" id="ARBA00049558"/>
    </source>
</evidence>
<evidence type="ECO:0000256" key="10">
    <source>
        <dbReference type="ARBA" id="ARBA00049252"/>
    </source>
</evidence>
<dbReference type="GO" id="GO:0042802">
    <property type="term" value="F:identical protein binding"/>
    <property type="evidence" value="ECO:0007669"/>
    <property type="project" value="UniProtKB-ARBA"/>
</dbReference>
<proteinExistence type="inferred from homology"/>
<dbReference type="GO" id="GO:0072527">
    <property type="term" value="P:pyrimidine-containing compound metabolic process"/>
    <property type="evidence" value="ECO:0007669"/>
    <property type="project" value="UniProtKB-ARBA"/>
</dbReference>
<dbReference type="Gene3D" id="3.40.140.10">
    <property type="entry name" value="Cytidine Deaminase, domain 2"/>
    <property type="match status" value="1"/>
</dbReference>
<dbReference type="InterPro" id="IPR002125">
    <property type="entry name" value="CMP_dCMP_dom"/>
</dbReference>
<comment type="function">
    <text evidence="2 15">This enzyme scavenges exogenous and endogenous cytidine and 2'-deoxycytidine for UMP synthesis.</text>
</comment>
<dbReference type="GO" id="GO:0055086">
    <property type="term" value="P:nucleobase-containing small molecule metabolic process"/>
    <property type="evidence" value="ECO:0007669"/>
    <property type="project" value="UniProtKB-ARBA"/>
</dbReference>
<evidence type="ECO:0000256" key="13">
    <source>
        <dbReference type="PIRSR" id="PIRSR606262-2"/>
    </source>
</evidence>
<keyword evidence="18" id="KW-1185">Reference proteome</keyword>
<dbReference type="NCBIfam" id="TIGR01354">
    <property type="entry name" value="cyt_deam_tetra"/>
    <property type="match status" value="1"/>
</dbReference>
<dbReference type="GO" id="GO:0008270">
    <property type="term" value="F:zinc ion binding"/>
    <property type="evidence" value="ECO:0007669"/>
    <property type="project" value="UniProtKB-UniRule"/>
</dbReference>
<sequence>MTCTDANLIEHAASVRERAYAPYSNFKVGAAIIDDKGNLHIGCNVENAAYPIGNCAEISAIASMIASGGSEIRKIAVVGGGETIEPCMPCGGCRQAIAEFSDDNTVVVIKNTDGSASSLTLNELLPHGFRLKS</sequence>
<dbReference type="FunFam" id="3.40.140.10:FF:000008">
    <property type="entry name" value="Cytidine deaminase"/>
    <property type="match status" value="1"/>
</dbReference>
<dbReference type="SUPFAM" id="SSF53927">
    <property type="entry name" value="Cytidine deaminase-like"/>
    <property type="match status" value="1"/>
</dbReference>
<dbReference type="InterPro" id="IPR050202">
    <property type="entry name" value="Cyt/Deoxycyt_deaminase"/>
</dbReference>
<dbReference type="GO" id="GO:0004126">
    <property type="term" value="F:cytidine deaminase activity"/>
    <property type="evidence" value="ECO:0007669"/>
    <property type="project" value="UniProtKB-UniRule"/>
</dbReference>
<feature type="binding site" evidence="13">
    <location>
        <begin position="44"/>
        <end position="50"/>
    </location>
    <ligand>
        <name>substrate</name>
    </ligand>
</feature>
<feature type="active site" description="Proton donor" evidence="12">
    <location>
        <position position="57"/>
    </location>
</feature>
<evidence type="ECO:0000256" key="12">
    <source>
        <dbReference type="PIRSR" id="PIRSR606262-1"/>
    </source>
</evidence>
<dbReference type="CDD" id="cd01283">
    <property type="entry name" value="cytidine_deaminase"/>
    <property type="match status" value="1"/>
</dbReference>
<dbReference type="Pfam" id="PF00383">
    <property type="entry name" value="dCMP_cyt_deam_1"/>
    <property type="match status" value="1"/>
</dbReference>
<evidence type="ECO:0000256" key="3">
    <source>
        <dbReference type="ARBA" id="ARBA00006576"/>
    </source>
</evidence>
<evidence type="ECO:0000256" key="14">
    <source>
        <dbReference type="PIRSR" id="PIRSR606262-3"/>
    </source>
</evidence>
<evidence type="ECO:0000256" key="7">
    <source>
        <dbReference type="ARBA" id="ARBA00022801"/>
    </source>
</evidence>
<dbReference type="PROSITE" id="PS51747">
    <property type="entry name" value="CYT_DCMP_DEAMINASES_2"/>
    <property type="match status" value="1"/>
</dbReference>
<reference evidence="17" key="1">
    <citation type="submission" date="2023-02" db="EMBL/GenBank/DDBJ databases">
        <title>Genome sequence of Hyphococcus flavus.</title>
        <authorList>
            <person name="Rong J.-C."/>
            <person name="Zhao Q."/>
            <person name="Yi M."/>
            <person name="Wu J.-Y."/>
        </authorList>
    </citation>
    <scope>NUCLEOTIDE SEQUENCE</scope>
    <source>
        <strain evidence="17">MCCC 1K03223</strain>
    </source>
</reference>
<gene>
    <name evidence="17" type="primary">cdd</name>
    <name evidence="17" type="ORF">PUV54_09395</name>
</gene>
<dbReference type="InterPro" id="IPR006262">
    <property type="entry name" value="Cyt_deam_tetra"/>
</dbReference>
<evidence type="ECO:0000313" key="18">
    <source>
        <dbReference type="Proteomes" id="UP001214043"/>
    </source>
</evidence>
<evidence type="ECO:0000256" key="1">
    <source>
        <dbReference type="ARBA" id="ARBA00001947"/>
    </source>
</evidence>
<organism evidence="17 18">
    <name type="scientific">Hyphococcus flavus</name>
    <dbReference type="NCBI Taxonomy" id="1866326"/>
    <lineage>
        <taxon>Bacteria</taxon>
        <taxon>Pseudomonadati</taxon>
        <taxon>Pseudomonadota</taxon>
        <taxon>Alphaproteobacteria</taxon>
        <taxon>Parvularculales</taxon>
        <taxon>Parvularculaceae</taxon>
        <taxon>Hyphococcus</taxon>
    </lineage>
</organism>
<dbReference type="NCBIfam" id="NF004064">
    <property type="entry name" value="PRK05578.1"/>
    <property type="match status" value="1"/>
</dbReference>
<feature type="binding site" evidence="14">
    <location>
        <position position="90"/>
    </location>
    <ligand>
        <name>Zn(2+)</name>
        <dbReference type="ChEBI" id="CHEBI:29105"/>
        <note>catalytic</note>
    </ligand>
</feature>
<feature type="domain" description="CMP/dCMP-type deaminase" evidence="16">
    <location>
        <begin position="3"/>
        <end position="132"/>
    </location>
</feature>
<accession>A0AAE9Z9Y0</accession>
<name>A0AAE9Z9Y0_9PROT</name>
<comment type="catalytic activity">
    <reaction evidence="11 15">
        <text>cytidine + H2O + H(+) = uridine + NH4(+)</text>
        <dbReference type="Rhea" id="RHEA:16069"/>
        <dbReference type="ChEBI" id="CHEBI:15377"/>
        <dbReference type="ChEBI" id="CHEBI:15378"/>
        <dbReference type="ChEBI" id="CHEBI:16704"/>
        <dbReference type="ChEBI" id="CHEBI:17562"/>
        <dbReference type="ChEBI" id="CHEBI:28938"/>
        <dbReference type="EC" id="3.5.4.5"/>
    </reaction>
</comment>
<feature type="binding site" evidence="14">
    <location>
        <position position="55"/>
    </location>
    <ligand>
        <name>Zn(2+)</name>
        <dbReference type="ChEBI" id="CHEBI:29105"/>
        <note>catalytic</note>
    </ligand>
</feature>
<dbReference type="PROSITE" id="PS00903">
    <property type="entry name" value="CYT_DCMP_DEAMINASES_1"/>
    <property type="match status" value="1"/>
</dbReference>
<comment type="catalytic activity">
    <reaction evidence="10 15">
        <text>2'-deoxycytidine + H2O + H(+) = 2'-deoxyuridine + NH4(+)</text>
        <dbReference type="Rhea" id="RHEA:13433"/>
        <dbReference type="ChEBI" id="CHEBI:15377"/>
        <dbReference type="ChEBI" id="CHEBI:15378"/>
        <dbReference type="ChEBI" id="CHEBI:15698"/>
        <dbReference type="ChEBI" id="CHEBI:16450"/>
        <dbReference type="ChEBI" id="CHEBI:28938"/>
        <dbReference type="EC" id="3.5.4.5"/>
    </reaction>
</comment>
<dbReference type="RefSeq" id="WP_274491968.1">
    <property type="nucleotide sequence ID" value="NZ_CP118166.1"/>
</dbReference>
<evidence type="ECO:0000313" key="17">
    <source>
        <dbReference type="EMBL" id="WDI30173.1"/>
    </source>
</evidence>
<dbReference type="KEGG" id="hfl:PUV54_09395"/>
<feature type="binding site" evidence="14">
    <location>
        <position position="93"/>
    </location>
    <ligand>
        <name>Zn(2+)</name>
        <dbReference type="ChEBI" id="CHEBI:29105"/>
        <note>catalytic</note>
    </ligand>
</feature>
<protein>
    <recommendedName>
        <fullName evidence="5 15">Cytidine deaminase</fullName>
        <ecNumber evidence="4 15">3.5.4.5</ecNumber>
    </recommendedName>
    <alternativeName>
        <fullName evidence="9 15">Cytidine aminohydrolase</fullName>
    </alternativeName>
</protein>
<evidence type="ECO:0000256" key="6">
    <source>
        <dbReference type="ARBA" id="ARBA00022723"/>
    </source>
</evidence>